<dbReference type="PANTHER" id="PTHR47959:SF13">
    <property type="entry name" value="ATP-DEPENDENT RNA HELICASE RHLE"/>
    <property type="match status" value="1"/>
</dbReference>
<keyword evidence="10" id="KW-1185">Reference proteome</keyword>
<dbReference type="PANTHER" id="PTHR47959">
    <property type="entry name" value="ATP-DEPENDENT RNA HELICASE RHLE-RELATED"/>
    <property type="match status" value="1"/>
</dbReference>
<feature type="domain" description="Helicase C-terminal" evidence="8">
    <location>
        <begin position="209"/>
        <end position="357"/>
    </location>
</feature>
<dbReference type="AlphaFoldDB" id="A0A919UL17"/>
<dbReference type="InterPro" id="IPR001650">
    <property type="entry name" value="Helicase_C-like"/>
</dbReference>
<feature type="compositionally biased region" description="Basic and acidic residues" evidence="6">
    <location>
        <begin position="384"/>
        <end position="406"/>
    </location>
</feature>
<dbReference type="InterPro" id="IPR027417">
    <property type="entry name" value="P-loop_NTPase"/>
</dbReference>
<feature type="domain" description="Helicase ATP-binding" evidence="7">
    <location>
        <begin position="12"/>
        <end position="186"/>
    </location>
</feature>
<evidence type="ECO:0000256" key="5">
    <source>
        <dbReference type="ARBA" id="ARBA00038437"/>
    </source>
</evidence>
<dbReference type="PROSITE" id="PS51194">
    <property type="entry name" value="HELICASE_CTER"/>
    <property type="match status" value="1"/>
</dbReference>
<dbReference type="SUPFAM" id="SSF52540">
    <property type="entry name" value="P-loop containing nucleoside triphosphate hydrolases"/>
    <property type="match status" value="1"/>
</dbReference>
<dbReference type="InterPro" id="IPR014001">
    <property type="entry name" value="Helicase_ATP-bd"/>
</dbReference>
<organism evidence="9 10">
    <name type="scientific">Demequina activiva</name>
    <dbReference type="NCBI Taxonomy" id="1582364"/>
    <lineage>
        <taxon>Bacteria</taxon>
        <taxon>Bacillati</taxon>
        <taxon>Actinomycetota</taxon>
        <taxon>Actinomycetes</taxon>
        <taxon>Micrococcales</taxon>
        <taxon>Demequinaceae</taxon>
        <taxon>Demequina</taxon>
    </lineage>
</organism>
<keyword evidence="3" id="KW-0347">Helicase</keyword>
<sequence length="695" mass="76676">METAFPIQSATIADALAGRDVLGKARTGSGKTLGFGLPAIARLAETGPATPLQPRAIVLVPTRELAMQVNDALEPFAHAMKVSLRLVAGGLSMSKQIRSLERGVHLLVATPGRLADLVRRGNADLSQTQLVVLDEADHMAEMGFMDEIEEILAGVPAGGQRLLFSATLDGDVDRLVSTYMEEPVLHDVTGGDEGPASMRHVVLNVPPHAKYQLATRIAAREGRTIVFVRTKLACDRIAEQMRQAGVLAVALHGDKSQEDRNRAITGFRAGQIPVLVATDVAARGIHVDHVDLVMQMDPPHDHKDYTHRAGRTARAGAEGLVVMLSLPHQRKTVDRIIENAGVDATFRKVRGEDEDTFRMLADLTGAVEPSGVPVAEPRIAGGRGGHDAGRGRGRDGGRGARGERGRRPSHSRAASGGGPSDEHRSAKRRAEIEERERRLAERERQLELREQNLSDRESAPRRERPAGRRDDSRDARGSKPRYDSRDDSRGSRDGGRSSRDTRGRDDSRGPRRDGRDRDDGRGSNSYDRKRDRDGDRRDARDRDQRRPGRDDRSRDPRSRDDSRDGRSSSPGRGRGPARDRDDRGRPARDSRGRYERDDRRDARAGGKPRSGERDDRESGRPRNDRWEDKSGKRTAPRDDRGGKASRSRDDRDQREGDAPWIRQPKTGPGFGPKKSKKGPSKPTGRSGKPRPKKKK</sequence>
<dbReference type="PROSITE" id="PS51192">
    <property type="entry name" value="HELICASE_ATP_BIND_1"/>
    <property type="match status" value="1"/>
</dbReference>
<reference evidence="9" key="1">
    <citation type="submission" date="2021-01" db="EMBL/GenBank/DDBJ databases">
        <title>Whole genome shotgun sequence of Demequina activiva NBRC 110675.</title>
        <authorList>
            <person name="Komaki H."/>
            <person name="Tamura T."/>
        </authorList>
    </citation>
    <scope>NUCLEOTIDE SEQUENCE</scope>
    <source>
        <strain evidence="9">NBRC 110675</strain>
    </source>
</reference>
<keyword evidence="4" id="KW-0067">ATP-binding</keyword>
<comment type="caution">
    <text evidence="9">The sequence shown here is derived from an EMBL/GenBank/DDBJ whole genome shotgun (WGS) entry which is preliminary data.</text>
</comment>
<feature type="compositionally biased region" description="Basic and acidic residues" evidence="6">
    <location>
        <begin position="420"/>
        <end position="566"/>
    </location>
</feature>
<evidence type="ECO:0000256" key="2">
    <source>
        <dbReference type="ARBA" id="ARBA00022801"/>
    </source>
</evidence>
<dbReference type="Gene3D" id="3.40.50.300">
    <property type="entry name" value="P-loop containing nucleotide triphosphate hydrolases"/>
    <property type="match status" value="2"/>
</dbReference>
<dbReference type="SMART" id="SM00487">
    <property type="entry name" value="DEXDc"/>
    <property type="match status" value="1"/>
</dbReference>
<evidence type="ECO:0000313" key="10">
    <source>
        <dbReference type="Proteomes" id="UP000652354"/>
    </source>
</evidence>
<name>A0A919UL17_9MICO</name>
<feature type="region of interest" description="Disordered" evidence="6">
    <location>
        <begin position="368"/>
        <end position="695"/>
    </location>
</feature>
<keyword evidence="2" id="KW-0378">Hydrolase</keyword>
<dbReference type="CDD" id="cd18787">
    <property type="entry name" value="SF2_C_DEAD"/>
    <property type="match status" value="1"/>
</dbReference>
<dbReference type="RefSeq" id="WP_203653836.1">
    <property type="nucleotide sequence ID" value="NZ_BONR01000002.1"/>
</dbReference>
<accession>A0A919UL17</accession>
<dbReference type="GO" id="GO:0016787">
    <property type="term" value="F:hydrolase activity"/>
    <property type="evidence" value="ECO:0007669"/>
    <property type="project" value="UniProtKB-KW"/>
</dbReference>
<evidence type="ECO:0000256" key="4">
    <source>
        <dbReference type="ARBA" id="ARBA00022840"/>
    </source>
</evidence>
<dbReference type="GO" id="GO:0005829">
    <property type="term" value="C:cytosol"/>
    <property type="evidence" value="ECO:0007669"/>
    <property type="project" value="TreeGrafter"/>
</dbReference>
<evidence type="ECO:0000256" key="1">
    <source>
        <dbReference type="ARBA" id="ARBA00022741"/>
    </source>
</evidence>
<dbReference type="GO" id="GO:0005524">
    <property type="term" value="F:ATP binding"/>
    <property type="evidence" value="ECO:0007669"/>
    <property type="project" value="UniProtKB-KW"/>
</dbReference>
<gene>
    <name evidence="9" type="ORF">Dac01nite_10200</name>
</gene>
<evidence type="ECO:0000313" key="9">
    <source>
        <dbReference type="EMBL" id="GIG54268.1"/>
    </source>
</evidence>
<keyword evidence="1" id="KW-0547">Nucleotide-binding</keyword>
<dbReference type="InterPro" id="IPR044742">
    <property type="entry name" value="DEAD/DEAH_RhlB"/>
</dbReference>
<dbReference type="SMART" id="SM00490">
    <property type="entry name" value="HELICc"/>
    <property type="match status" value="1"/>
</dbReference>
<dbReference type="InterPro" id="IPR011545">
    <property type="entry name" value="DEAD/DEAH_box_helicase_dom"/>
</dbReference>
<dbReference type="Pfam" id="PF00270">
    <property type="entry name" value="DEAD"/>
    <property type="match status" value="1"/>
</dbReference>
<dbReference type="CDD" id="cd00268">
    <property type="entry name" value="DEADc"/>
    <property type="match status" value="1"/>
</dbReference>
<proteinExistence type="inferred from homology"/>
<feature type="compositionally biased region" description="Basic and acidic residues" evidence="6">
    <location>
        <begin position="576"/>
        <end position="657"/>
    </location>
</feature>
<dbReference type="Pfam" id="PF00271">
    <property type="entry name" value="Helicase_C"/>
    <property type="match status" value="1"/>
</dbReference>
<evidence type="ECO:0000259" key="8">
    <source>
        <dbReference type="PROSITE" id="PS51194"/>
    </source>
</evidence>
<protein>
    <recommendedName>
        <fullName evidence="11">Superfamily II DNA and RNA helicase</fullName>
    </recommendedName>
</protein>
<dbReference type="EMBL" id="BONR01000002">
    <property type="protein sequence ID" value="GIG54268.1"/>
    <property type="molecule type" value="Genomic_DNA"/>
</dbReference>
<evidence type="ECO:0000259" key="7">
    <source>
        <dbReference type="PROSITE" id="PS51192"/>
    </source>
</evidence>
<evidence type="ECO:0008006" key="11">
    <source>
        <dbReference type="Google" id="ProtNLM"/>
    </source>
</evidence>
<dbReference type="GO" id="GO:0003724">
    <property type="term" value="F:RNA helicase activity"/>
    <property type="evidence" value="ECO:0007669"/>
    <property type="project" value="TreeGrafter"/>
</dbReference>
<dbReference type="Proteomes" id="UP000652354">
    <property type="component" value="Unassembled WGS sequence"/>
</dbReference>
<dbReference type="InterPro" id="IPR050079">
    <property type="entry name" value="DEAD_box_RNA_helicase"/>
</dbReference>
<evidence type="ECO:0000256" key="3">
    <source>
        <dbReference type="ARBA" id="ARBA00022806"/>
    </source>
</evidence>
<evidence type="ECO:0000256" key="6">
    <source>
        <dbReference type="SAM" id="MobiDB-lite"/>
    </source>
</evidence>
<dbReference type="GO" id="GO:0003676">
    <property type="term" value="F:nucleic acid binding"/>
    <property type="evidence" value="ECO:0007669"/>
    <property type="project" value="InterPro"/>
</dbReference>
<comment type="similarity">
    <text evidence="5">Belongs to the DEAD box helicase family.</text>
</comment>